<dbReference type="FunFam" id="3.40.50.300:FF:000221">
    <property type="entry name" value="Multidrug ABC transporter ATP-binding protein"/>
    <property type="match status" value="1"/>
</dbReference>
<dbReference type="PROSITE" id="PS00211">
    <property type="entry name" value="ABC_TRANSPORTER_1"/>
    <property type="match status" value="1"/>
</dbReference>
<feature type="transmembrane region" description="Helical" evidence="9">
    <location>
        <begin position="271"/>
        <end position="293"/>
    </location>
</feature>
<evidence type="ECO:0000259" key="10">
    <source>
        <dbReference type="PROSITE" id="PS50893"/>
    </source>
</evidence>
<dbReference type="PANTHER" id="PTHR43394:SF1">
    <property type="entry name" value="ATP-BINDING CASSETTE SUB-FAMILY B MEMBER 10, MITOCHONDRIAL"/>
    <property type="match status" value="1"/>
</dbReference>
<evidence type="ECO:0000313" key="12">
    <source>
        <dbReference type="EMBL" id="SDN12326.1"/>
    </source>
</evidence>
<proteinExistence type="predicted"/>
<dbReference type="EMBL" id="FNHZ01000006">
    <property type="protein sequence ID" value="SDN12326.1"/>
    <property type="molecule type" value="Genomic_DNA"/>
</dbReference>
<dbReference type="CDD" id="cd07346">
    <property type="entry name" value="ABC_6TM_exporters"/>
    <property type="match status" value="1"/>
</dbReference>
<sequence>MRNKRNQNGFSLLMKWAGRNRFLIYASVVLALLSSLCGIAPYYVFYKVIDAAVAGTLDVHYAVRLAIILVVFVAIRVVCNGVAALLSHKGAYNSLYLVRCMVCDHLAKLPMGILNERSLGEIKCVMNESIEKLELFLAHNLPELVLYLSGPVVMFIWLFTINRILALLSILPLFFVFIVMMFMFKKFFAFMDRISASSGTLSSSVSEYINGMKLIKAYNMSVSSFRKYANAIEDQFSMWSLISKATAPLYAAYVILLECGILFLVPAGGWLYVHGHVSAGILLLFAFIGTQYLTEIRPLQELSNNLSFALNGVNQVRDILELPTFEGTKEFPENHDISIENVRFSYDGKVNVLEDVNFTIKENEQIAVVGASGGGKTTLIQLIARFYDVSEGAIKIGGINVKDIRYEELLQNISVIFQNAFLTRGSLYENIAMGKNATLEEVRNAAKLAQIDDFIMSLPDKYDTSVGNFGGRFSGGQKQRICIARAILKNAPILILDEATSAADPENQVEIDKAIVNLCEGKTVIIVAHRLGITTLCNRVAVVEKHTVSDVLPLEELLSKNAYFAKSWQDYNAARTMKYSAKRGDFYEQ</sequence>
<dbReference type="InterPro" id="IPR036640">
    <property type="entry name" value="ABC1_TM_sf"/>
</dbReference>
<dbReference type="PANTHER" id="PTHR43394">
    <property type="entry name" value="ATP-DEPENDENT PERMEASE MDL1, MITOCHONDRIAL"/>
    <property type="match status" value="1"/>
</dbReference>
<dbReference type="InterPro" id="IPR039421">
    <property type="entry name" value="Type_1_exporter"/>
</dbReference>
<dbReference type="InterPro" id="IPR003439">
    <property type="entry name" value="ABC_transporter-like_ATP-bd"/>
</dbReference>
<feature type="domain" description="ABC transporter" evidence="10">
    <location>
        <begin position="337"/>
        <end position="570"/>
    </location>
</feature>
<keyword evidence="8 9" id="KW-0472">Membrane</keyword>
<evidence type="ECO:0000256" key="4">
    <source>
        <dbReference type="ARBA" id="ARBA00022692"/>
    </source>
</evidence>
<dbReference type="AlphaFoldDB" id="A0A1G9YVD1"/>
<keyword evidence="5" id="KW-0547">Nucleotide-binding</keyword>
<keyword evidence="4 9" id="KW-0812">Transmembrane</keyword>
<dbReference type="Proteomes" id="UP000187651">
    <property type="component" value="Unassembled WGS sequence"/>
</dbReference>
<dbReference type="SUPFAM" id="SSF90123">
    <property type="entry name" value="ABC transporter transmembrane region"/>
    <property type="match status" value="1"/>
</dbReference>
<feature type="transmembrane region" description="Helical" evidence="9">
    <location>
        <begin position="247"/>
        <end position="265"/>
    </location>
</feature>
<keyword evidence="2" id="KW-0813">Transport</keyword>
<feature type="domain" description="ABC transmembrane type-1" evidence="11">
    <location>
        <begin position="26"/>
        <end position="306"/>
    </location>
</feature>
<dbReference type="OrthoDB" id="9762778at2"/>
<dbReference type="SMART" id="SM00382">
    <property type="entry name" value="AAA"/>
    <property type="match status" value="1"/>
</dbReference>
<evidence type="ECO:0000256" key="2">
    <source>
        <dbReference type="ARBA" id="ARBA00022448"/>
    </source>
</evidence>
<feature type="transmembrane region" description="Helical" evidence="9">
    <location>
        <begin position="65"/>
        <end position="86"/>
    </location>
</feature>
<gene>
    <name evidence="12" type="ORF">SAMN05216544_1926</name>
</gene>
<dbReference type="PROSITE" id="PS50929">
    <property type="entry name" value="ABC_TM1F"/>
    <property type="match status" value="1"/>
</dbReference>
<evidence type="ECO:0000313" key="13">
    <source>
        <dbReference type="Proteomes" id="UP000187651"/>
    </source>
</evidence>
<evidence type="ECO:0000256" key="1">
    <source>
        <dbReference type="ARBA" id="ARBA00004651"/>
    </source>
</evidence>
<dbReference type="GO" id="GO:0005524">
    <property type="term" value="F:ATP binding"/>
    <property type="evidence" value="ECO:0007669"/>
    <property type="project" value="UniProtKB-KW"/>
</dbReference>
<dbReference type="Pfam" id="PF00005">
    <property type="entry name" value="ABC_tran"/>
    <property type="match status" value="1"/>
</dbReference>
<dbReference type="InterPro" id="IPR003593">
    <property type="entry name" value="AAA+_ATPase"/>
</dbReference>
<evidence type="ECO:0000256" key="6">
    <source>
        <dbReference type="ARBA" id="ARBA00022840"/>
    </source>
</evidence>
<dbReference type="GO" id="GO:0015421">
    <property type="term" value="F:ABC-type oligopeptide transporter activity"/>
    <property type="evidence" value="ECO:0007669"/>
    <property type="project" value="TreeGrafter"/>
</dbReference>
<dbReference type="InterPro" id="IPR017871">
    <property type="entry name" value="ABC_transporter-like_CS"/>
</dbReference>
<dbReference type="RefSeq" id="WP_074521948.1">
    <property type="nucleotide sequence ID" value="NZ_FNHZ01000006.1"/>
</dbReference>
<reference evidence="13" key="1">
    <citation type="submission" date="2016-10" db="EMBL/GenBank/DDBJ databases">
        <authorList>
            <person name="Varghese N."/>
            <person name="Submissions S."/>
        </authorList>
    </citation>
    <scope>NUCLEOTIDE SEQUENCE [LARGE SCALE GENOMIC DNA]</scope>
    <source>
        <strain evidence="13">M83</strain>
    </source>
</reference>
<evidence type="ECO:0000256" key="9">
    <source>
        <dbReference type="SAM" id="Phobius"/>
    </source>
</evidence>
<keyword evidence="6 12" id="KW-0067">ATP-binding</keyword>
<feature type="transmembrane region" description="Helical" evidence="9">
    <location>
        <begin position="164"/>
        <end position="184"/>
    </location>
</feature>
<name>A0A1G9YVD1_9FIRM</name>
<keyword evidence="7 9" id="KW-1133">Transmembrane helix</keyword>
<accession>A0A1G9YVD1</accession>
<dbReference type="Gene3D" id="1.20.1560.10">
    <property type="entry name" value="ABC transporter type 1, transmembrane domain"/>
    <property type="match status" value="1"/>
</dbReference>
<dbReference type="Pfam" id="PF00664">
    <property type="entry name" value="ABC_membrane"/>
    <property type="match status" value="1"/>
</dbReference>
<dbReference type="InterPro" id="IPR027417">
    <property type="entry name" value="P-loop_NTPase"/>
</dbReference>
<dbReference type="Gene3D" id="3.40.50.300">
    <property type="entry name" value="P-loop containing nucleotide triphosphate hydrolases"/>
    <property type="match status" value="1"/>
</dbReference>
<dbReference type="InterPro" id="IPR011527">
    <property type="entry name" value="ABC1_TM_dom"/>
</dbReference>
<organism evidence="12 13">
    <name type="scientific">Lachnospira pectinoschiza</name>
    <dbReference type="NCBI Taxonomy" id="28052"/>
    <lineage>
        <taxon>Bacteria</taxon>
        <taxon>Bacillati</taxon>
        <taxon>Bacillota</taxon>
        <taxon>Clostridia</taxon>
        <taxon>Lachnospirales</taxon>
        <taxon>Lachnospiraceae</taxon>
        <taxon>Lachnospira</taxon>
    </lineage>
</organism>
<evidence type="ECO:0000256" key="7">
    <source>
        <dbReference type="ARBA" id="ARBA00022989"/>
    </source>
</evidence>
<evidence type="ECO:0000259" key="11">
    <source>
        <dbReference type="PROSITE" id="PS50929"/>
    </source>
</evidence>
<evidence type="ECO:0000256" key="5">
    <source>
        <dbReference type="ARBA" id="ARBA00022741"/>
    </source>
</evidence>
<evidence type="ECO:0000256" key="8">
    <source>
        <dbReference type="ARBA" id="ARBA00023136"/>
    </source>
</evidence>
<protein>
    <submittedName>
        <fullName evidence="12">ATP-binding cassette, subfamily B</fullName>
    </submittedName>
</protein>
<comment type="subcellular location">
    <subcellularLocation>
        <location evidence="1">Cell membrane</location>
        <topology evidence="1">Multi-pass membrane protein</topology>
    </subcellularLocation>
</comment>
<dbReference type="PROSITE" id="PS50893">
    <property type="entry name" value="ABC_TRANSPORTER_2"/>
    <property type="match status" value="1"/>
</dbReference>
<dbReference type="GO" id="GO:0016887">
    <property type="term" value="F:ATP hydrolysis activity"/>
    <property type="evidence" value="ECO:0007669"/>
    <property type="project" value="InterPro"/>
</dbReference>
<evidence type="ECO:0000256" key="3">
    <source>
        <dbReference type="ARBA" id="ARBA00022475"/>
    </source>
</evidence>
<keyword evidence="3" id="KW-1003">Cell membrane</keyword>
<dbReference type="GO" id="GO:0005886">
    <property type="term" value="C:plasma membrane"/>
    <property type="evidence" value="ECO:0007669"/>
    <property type="project" value="UniProtKB-SubCell"/>
</dbReference>
<keyword evidence="13" id="KW-1185">Reference proteome</keyword>
<dbReference type="SUPFAM" id="SSF52540">
    <property type="entry name" value="P-loop containing nucleoside triphosphate hydrolases"/>
    <property type="match status" value="1"/>
</dbReference>
<feature type="transmembrane region" description="Helical" evidence="9">
    <location>
        <begin position="21"/>
        <end position="45"/>
    </location>
</feature>